<keyword evidence="6" id="KW-0418">Kinase</keyword>
<feature type="transmembrane region" description="Helical" evidence="9">
    <location>
        <begin position="384"/>
        <end position="406"/>
    </location>
</feature>
<dbReference type="Gene3D" id="3.30.565.10">
    <property type="entry name" value="Histidine kinase-like ATPase, C-terminal domain"/>
    <property type="match status" value="1"/>
</dbReference>
<feature type="domain" description="Signal transduction histidine kinase subgroup 3 dimerisation and phosphoacceptor" evidence="11">
    <location>
        <begin position="104"/>
        <end position="160"/>
    </location>
</feature>
<keyword evidence="3" id="KW-0597">Phosphoprotein</keyword>
<dbReference type="Pfam" id="PF02518">
    <property type="entry name" value="HATPase_c"/>
    <property type="match status" value="1"/>
</dbReference>
<reference evidence="12 13" key="1">
    <citation type="submission" date="2024-10" db="EMBL/GenBank/DDBJ databases">
        <title>The Natural Products Discovery Center: Release of the First 8490 Sequenced Strains for Exploring Actinobacteria Biosynthetic Diversity.</title>
        <authorList>
            <person name="Kalkreuter E."/>
            <person name="Kautsar S.A."/>
            <person name="Yang D."/>
            <person name="Bader C.D."/>
            <person name="Teijaro C.N."/>
            <person name="Fluegel L."/>
            <person name="Davis C.M."/>
            <person name="Simpson J.R."/>
            <person name="Lauterbach L."/>
            <person name="Steele A.D."/>
            <person name="Gui C."/>
            <person name="Meng S."/>
            <person name="Li G."/>
            <person name="Viehrig K."/>
            <person name="Ye F."/>
            <person name="Su P."/>
            <person name="Kiefer A.F."/>
            <person name="Nichols A."/>
            <person name="Cepeda A.J."/>
            <person name="Yan W."/>
            <person name="Fan B."/>
            <person name="Jiang Y."/>
            <person name="Adhikari A."/>
            <person name="Zheng C.-J."/>
            <person name="Schuster L."/>
            <person name="Cowan T.M."/>
            <person name="Smanski M.J."/>
            <person name="Chevrette M.G."/>
            <person name="De Carvalho L.P.S."/>
            <person name="Shen B."/>
        </authorList>
    </citation>
    <scope>NUCLEOTIDE SEQUENCE [LARGE SCALE GENOMIC DNA]</scope>
    <source>
        <strain evidence="12 13">NPDC001281</strain>
    </source>
</reference>
<feature type="transmembrane region" description="Helical" evidence="9">
    <location>
        <begin position="29"/>
        <end position="48"/>
    </location>
</feature>
<dbReference type="Gene3D" id="1.20.5.1930">
    <property type="match status" value="1"/>
</dbReference>
<dbReference type="EMBL" id="JBIAXI010000002">
    <property type="protein sequence ID" value="MFF4772140.1"/>
    <property type="molecule type" value="Genomic_DNA"/>
</dbReference>
<evidence type="ECO:0000256" key="3">
    <source>
        <dbReference type="ARBA" id="ARBA00022553"/>
    </source>
</evidence>
<proteinExistence type="predicted"/>
<dbReference type="Pfam" id="PF07730">
    <property type="entry name" value="HisKA_3"/>
    <property type="match status" value="1"/>
</dbReference>
<dbReference type="PANTHER" id="PTHR24421:SF10">
    <property type="entry name" value="NITRATE_NITRITE SENSOR PROTEIN NARQ"/>
    <property type="match status" value="1"/>
</dbReference>
<feature type="transmembrane region" description="Helical" evidence="9">
    <location>
        <begin position="357"/>
        <end position="377"/>
    </location>
</feature>
<evidence type="ECO:0000256" key="5">
    <source>
        <dbReference type="ARBA" id="ARBA00022741"/>
    </source>
</evidence>
<dbReference type="EC" id="2.7.13.3" evidence="2"/>
<evidence type="ECO:0000256" key="6">
    <source>
        <dbReference type="ARBA" id="ARBA00022777"/>
    </source>
</evidence>
<dbReference type="InterPro" id="IPR003594">
    <property type="entry name" value="HATPase_dom"/>
</dbReference>
<feature type="domain" description="Histidine kinase/HSP90-like ATPase" evidence="10">
    <location>
        <begin position="205"/>
        <end position="295"/>
    </location>
</feature>
<evidence type="ECO:0000256" key="4">
    <source>
        <dbReference type="ARBA" id="ARBA00022679"/>
    </source>
</evidence>
<accession>A0ABW6UYY4</accession>
<feature type="transmembrane region" description="Helical" evidence="9">
    <location>
        <begin position="412"/>
        <end position="431"/>
    </location>
</feature>
<keyword evidence="4" id="KW-0808">Transferase</keyword>
<dbReference type="InterPro" id="IPR011712">
    <property type="entry name" value="Sig_transdc_His_kin_sub3_dim/P"/>
</dbReference>
<keyword evidence="8" id="KW-0902">Two-component regulatory system</keyword>
<evidence type="ECO:0000256" key="2">
    <source>
        <dbReference type="ARBA" id="ARBA00012438"/>
    </source>
</evidence>
<dbReference type="Proteomes" id="UP001602119">
    <property type="component" value="Unassembled WGS sequence"/>
</dbReference>
<evidence type="ECO:0000313" key="12">
    <source>
        <dbReference type="EMBL" id="MFF4772140.1"/>
    </source>
</evidence>
<name>A0ABW6UYY4_MICFU</name>
<dbReference type="InterPro" id="IPR036890">
    <property type="entry name" value="HATPase_C_sf"/>
</dbReference>
<evidence type="ECO:0000259" key="11">
    <source>
        <dbReference type="Pfam" id="PF07730"/>
    </source>
</evidence>
<keyword evidence="13" id="KW-1185">Reference proteome</keyword>
<keyword evidence="9" id="KW-1133">Transmembrane helix</keyword>
<keyword evidence="9" id="KW-0472">Membrane</keyword>
<comment type="caution">
    <text evidence="12">The sequence shown here is derived from an EMBL/GenBank/DDBJ whole genome shotgun (WGS) entry which is preliminary data.</text>
</comment>
<protein>
    <recommendedName>
        <fullName evidence="2">histidine kinase</fullName>
        <ecNumber evidence="2">2.7.13.3</ecNumber>
    </recommendedName>
</protein>
<evidence type="ECO:0000256" key="1">
    <source>
        <dbReference type="ARBA" id="ARBA00000085"/>
    </source>
</evidence>
<organism evidence="12 13">
    <name type="scientific">Microtetraspora fusca</name>
    <dbReference type="NCBI Taxonomy" id="1997"/>
    <lineage>
        <taxon>Bacteria</taxon>
        <taxon>Bacillati</taxon>
        <taxon>Actinomycetota</taxon>
        <taxon>Actinomycetes</taxon>
        <taxon>Streptosporangiales</taxon>
        <taxon>Streptosporangiaceae</taxon>
        <taxon>Microtetraspora</taxon>
    </lineage>
</organism>
<evidence type="ECO:0000313" key="13">
    <source>
        <dbReference type="Proteomes" id="UP001602119"/>
    </source>
</evidence>
<dbReference type="PANTHER" id="PTHR24421">
    <property type="entry name" value="NITRATE/NITRITE SENSOR PROTEIN NARX-RELATED"/>
    <property type="match status" value="1"/>
</dbReference>
<evidence type="ECO:0000256" key="7">
    <source>
        <dbReference type="ARBA" id="ARBA00022840"/>
    </source>
</evidence>
<feature type="transmembrane region" description="Helical" evidence="9">
    <location>
        <begin position="6"/>
        <end position="22"/>
    </location>
</feature>
<dbReference type="GO" id="GO:0005524">
    <property type="term" value="F:ATP binding"/>
    <property type="evidence" value="ECO:0007669"/>
    <property type="project" value="UniProtKB-KW"/>
</dbReference>
<dbReference type="RefSeq" id="WP_387340661.1">
    <property type="nucleotide sequence ID" value="NZ_JBIAXI010000002.1"/>
</dbReference>
<feature type="transmembrane region" description="Helical" evidence="9">
    <location>
        <begin position="333"/>
        <end position="351"/>
    </location>
</feature>
<sequence length="675" mass="69556">MLPGWLWWVPPLIVTAALYGLALRRTAGVAAGGVAVAAALSAGTAIALGEPARSVTGVALLAVGLGAVTWALGRARRRGRARRLALAAYRAAAPDVPGVAAEVERHRLAAELHDTAAHRLTGIVVGSASALRLADQALVEEAARHAAETGRLAVEELERLTDADTPAGRGDFADLDALIATWPDPRLSYRRTGGSAPPEIAAVAYRVVREALTNALRYGPGGDVRVGVEREHGRLLVSVVNTPGDPAVNGGDVARGLGGGHGLAGLRAATAACGGSLSAGPEGQGWAVRAELPLAPEDRPPYSTSSPSSTYSTYSTYSPYSTYEWRGRQAADVALAILALALSIGTSLVTADVPEELPGEVALLVPLFAAHALPLALRRRAPLAGLAAALSVYPLLLAAGLAGWTTQPAGDVFLWCLWVELALLYAVGAYGRPALRRWGAMAPAAVAAVGGLALGCGPGIIGNRLAAWAVLAMGVAVPATATWALGLAVAARRGRRRTAMARERDLLGREAAAVVLAERSRLAAELRRTALRHARAIVAAADARRLDDVLAEARAGLAALRESLDELRLQGDDPPPTIAGIALLAARHQGAVRYAGTRRAASPSVEVAAFRAAELILRHGGPEVTVACHADGVAVSGPSSPGAERRLRALADAAGGGFSQDEYGTTRVWIPEVLA</sequence>
<evidence type="ECO:0000256" key="9">
    <source>
        <dbReference type="SAM" id="Phobius"/>
    </source>
</evidence>
<keyword evidence="7 12" id="KW-0067">ATP-binding</keyword>
<keyword evidence="9" id="KW-0812">Transmembrane</keyword>
<gene>
    <name evidence="12" type="ORF">ACFY05_04715</name>
</gene>
<evidence type="ECO:0000256" key="8">
    <source>
        <dbReference type="ARBA" id="ARBA00023012"/>
    </source>
</evidence>
<dbReference type="InterPro" id="IPR050482">
    <property type="entry name" value="Sensor_HK_TwoCompSys"/>
</dbReference>
<dbReference type="SUPFAM" id="SSF55874">
    <property type="entry name" value="ATPase domain of HSP90 chaperone/DNA topoisomerase II/histidine kinase"/>
    <property type="match status" value="1"/>
</dbReference>
<feature type="transmembrane region" description="Helical" evidence="9">
    <location>
        <begin position="467"/>
        <end position="490"/>
    </location>
</feature>
<evidence type="ECO:0000259" key="10">
    <source>
        <dbReference type="Pfam" id="PF02518"/>
    </source>
</evidence>
<keyword evidence="5" id="KW-0547">Nucleotide-binding</keyword>
<comment type="catalytic activity">
    <reaction evidence="1">
        <text>ATP + protein L-histidine = ADP + protein N-phospho-L-histidine.</text>
        <dbReference type="EC" id="2.7.13.3"/>
    </reaction>
</comment>
<feature type="transmembrane region" description="Helical" evidence="9">
    <location>
        <begin position="54"/>
        <end position="73"/>
    </location>
</feature>
<feature type="transmembrane region" description="Helical" evidence="9">
    <location>
        <begin position="438"/>
        <end position="461"/>
    </location>
</feature>